<dbReference type="EMBL" id="BEXT01000001">
    <property type="protein sequence ID" value="GBC60163.1"/>
    <property type="molecule type" value="Genomic_DNA"/>
</dbReference>
<dbReference type="PANTHER" id="PTHR30349:SF77">
    <property type="entry name" value="TYROSINE RECOMBINASE XERC"/>
    <property type="match status" value="1"/>
</dbReference>
<keyword evidence="8 9" id="KW-0131">Cell cycle</keyword>
<feature type="active site" description="O-(3'-phospho-DNA)-tyrosine intermediate" evidence="9">
    <location>
        <position position="286"/>
    </location>
</feature>
<dbReference type="Pfam" id="PF02899">
    <property type="entry name" value="Phage_int_SAM_1"/>
    <property type="match status" value="1"/>
</dbReference>
<feature type="active site" evidence="9">
    <location>
        <position position="155"/>
    </location>
</feature>
<dbReference type="InterPro" id="IPR011010">
    <property type="entry name" value="DNA_brk_join_enz"/>
</dbReference>
<dbReference type="GO" id="GO:0009037">
    <property type="term" value="F:tyrosine-based site-specific recombinase activity"/>
    <property type="evidence" value="ECO:0007669"/>
    <property type="project" value="UniProtKB-UniRule"/>
</dbReference>
<keyword evidence="2 9" id="KW-0963">Cytoplasm</keyword>
<feature type="active site" evidence="9">
    <location>
        <position position="277"/>
    </location>
</feature>
<dbReference type="GO" id="GO:0005737">
    <property type="term" value="C:cytoplasm"/>
    <property type="evidence" value="ECO:0007669"/>
    <property type="project" value="UniProtKB-SubCell"/>
</dbReference>
<proteinExistence type="inferred from homology"/>
<dbReference type="GO" id="GO:0003677">
    <property type="term" value="F:DNA binding"/>
    <property type="evidence" value="ECO:0007669"/>
    <property type="project" value="UniProtKB-UniRule"/>
</dbReference>
<gene>
    <name evidence="9" type="primary">xerC</name>
    <name evidence="12" type="ORF">DENIS_1108</name>
</gene>
<dbReference type="PROSITE" id="PS51900">
    <property type="entry name" value="CB"/>
    <property type="match status" value="1"/>
</dbReference>
<evidence type="ECO:0000256" key="3">
    <source>
        <dbReference type="ARBA" id="ARBA00022618"/>
    </source>
</evidence>
<dbReference type="Gene3D" id="1.10.443.10">
    <property type="entry name" value="Intergrase catalytic core"/>
    <property type="match status" value="1"/>
</dbReference>
<comment type="caution">
    <text evidence="12">The sequence shown here is derived from an EMBL/GenBank/DDBJ whole genome shotgun (WGS) entry which is preliminary data.</text>
</comment>
<feature type="active site" evidence="9">
    <location>
        <position position="251"/>
    </location>
</feature>
<sequence length="305" mass="34864">MDRPLSPLIDMFIRALSFEKAYSESTCRAYRQNLKELADFISGNRDAADDGPVRLRHADSRIIRQYVASLHLRNRKSSVARKIAAIRSFFRFLIRRGIAEENPAEALVLPRQEKRIPAWLTVDDMFRLLDAIPADTLAGARNRAIFETLYSSGIRISELTGMNRFDVDADRRLIRVSGKGHRERLVPVGRKALDAIRFYRERLREEAGISADTDGPLFLNRNRGRLTARSVGRILEKIVRDAGLQVQISPHGFRHSFASHMLDGGADLRALQELLGHKHLSTTQKYTHISIDRLMETYDKAHPRR</sequence>
<dbReference type="InterPro" id="IPR004107">
    <property type="entry name" value="Integrase_SAM-like_N"/>
</dbReference>
<dbReference type="Gene3D" id="1.10.150.130">
    <property type="match status" value="1"/>
</dbReference>
<dbReference type="InterPro" id="IPR023009">
    <property type="entry name" value="Tyrosine_recombinase_XerC/XerD"/>
</dbReference>
<feature type="active site" evidence="9">
    <location>
        <position position="254"/>
    </location>
</feature>
<dbReference type="SUPFAM" id="SSF56349">
    <property type="entry name" value="DNA breaking-rejoining enzymes"/>
    <property type="match status" value="1"/>
</dbReference>
<comment type="function">
    <text evidence="9">Site-specific tyrosine recombinase, which acts by catalyzing the cutting and rejoining of the recombining DNA molecules. The XerC-XerD complex is essential to convert dimers of the bacterial chromosome into monomers to permit their segregation at cell division. It also contributes to the segregational stability of plasmids.</text>
</comment>
<comment type="subcellular location">
    <subcellularLocation>
        <location evidence="1 9">Cytoplasm</location>
    </subcellularLocation>
</comment>
<dbReference type="InterPro" id="IPR010998">
    <property type="entry name" value="Integrase_recombinase_N"/>
</dbReference>
<feature type="active site" evidence="9">
    <location>
        <position position="179"/>
    </location>
</feature>
<evidence type="ECO:0000259" key="11">
    <source>
        <dbReference type="PROSITE" id="PS51900"/>
    </source>
</evidence>
<keyword evidence="4 9" id="KW-0159">Chromosome partition</keyword>
<evidence type="ECO:0000256" key="6">
    <source>
        <dbReference type="ARBA" id="ARBA00023125"/>
    </source>
</evidence>
<dbReference type="CDD" id="cd00798">
    <property type="entry name" value="INT_XerDC_C"/>
    <property type="match status" value="1"/>
</dbReference>
<keyword evidence="13" id="KW-1185">Reference proteome</keyword>
<dbReference type="GO" id="GO:0006313">
    <property type="term" value="P:DNA transposition"/>
    <property type="evidence" value="ECO:0007669"/>
    <property type="project" value="UniProtKB-UniRule"/>
</dbReference>
<dbReference type="GO" id="GO:0051301">
    <property type="term" value="P:cell division"/>
    <property type="evidence" value="ECO:0007669"/>
    <property type="project" value="UniProtKB-KW"/>
</dbReference>
<evidence type="ECO:0000259" key="10">
    <source>
        <dbReference type="PROSITE" id="PS51898"/>
    </source>
</evidence>
<dbReference type="HAMAP" id="MF_01808">
    <property type="entry name" value="Recomb_XerC_XerD"/>
    <property type="match status" value="1"/>
</dbReference>
<dbReference type="InterPro" id="IPR002104">
    <property type="entry name" value="Integrase_catalytic"/>
</dbReference>
<evidence type="ECO:0000256" key="5">
    <source>
        <dbReference type="ARBA" id="ARBA00022908"/>
    </source>
</evidence>
<keyword evidence="3 9" id="KW-0132">Cell division</keyword>
<dbReference type="PROSITE" id="PS51898">
    <property type="entry name" value="TYR_RECOMBINASE"/>
    <property type="match status" value="1"/>
</dbReference>
<feature type="domain" description="Core-binding (CB)" evidence="11">
    <location>
        <begin position="3"/>
        <end position="94"/>
    </location>
</feature>
<reference evidence="13" key="2">
    <citation type="submission" date="2019-01" db="EMBL/GenBank/DDBJ databases">
        <title>Genome sequence of Desulfonema ishimotonii strain Tokyo 01.</title>
        <authorList>
            <person name="Fukui M."/>
        </authorList>
    </citation>
    <scope>NUCLEOTIDE SEQUENCE [LARGE SCALE GENOMIC DNA]</scope>
    <source>
        <strain evidence="13">Tokyo 01</strain>
    </source>
</reference>
<evidence type="ECO:0000256" key="8">
    <source>
        <dbReference type="ARBA" id="ARBA00023306"/>
    </source>
</evidence>
<feature type="domain" description="Tyr recombinase" evidence="10">
    <location>
        <begin position="115"/>
        <end position="299"/>
    </location>
</feature>
<organism evidence="12 13">
    <name type="scientific">Desulfonema ishimotonii</name>
    <dbReference type="NCBI Taxonomy" id="45657"/>
    <lineage>
        <taxon>Bacteria</taxon>
        <taxon>Pseudomonadati</taxon>
        <taxon>Thermodesulfobacteriota</taxon>
        <taxon>Desulfobacteria</taxon>
        <taxon>Desulfobacterales</taxon>
        <taxon>Desulfococcaceae</taxon>
        <taxon>Desulfonema</taxon>
    </lineage>
</organism>
<dbReference type="GO" id="GO:0007059">
    <property type="term" value="P:chromosome segregation"/>
    <property type="evidence" value="ECO:0007669"/>
    <property type="project" value="UniProtKB-UniRule"/>
</dbReference>
<protein>
    <recommendedName>
        <fullName evidence="9">Tyrosine recombinase XerC</fullName>
    </recommendedName>
</protein>
<evidence type="ECO:0000313" key="13">
    <source>
        <dbReference type="Proteomes" id="UP000288096"/>
    </source>
</evidence>
<dbReference type="RefSeq" id="WP_124327612.1">
    <property type="nucleotide sequence ID" value="NZ_BEXT01000001.1"/>
</dbReference>
<evidence type="ECO:0000313" key="12">
    <source>
        <dbReference type="EMBL" id="GBC60163.1"/>
    </source>
</evidence>
<keyword evidence="6 9" id="KW-0238">DNA-binding</keyword>
<name>A0A401FT82_9BACT</name>
<dbReference type="OrthoDB" id="9801717at2"/>
<comment type="similarity">
    <text evidence="9">Belongs to the 'phage' integrase family. XerC subfamily.</text>
</comment>
<evidence type="ECO:0000256" key="1">
    <source>
        <dbReference type="ARBA" id="ARBA00004496"/>
    </source>
</evidence>
<dbReference type="NCBIfam" id="NF001399">
    <property type="entry name" value="PRK00283.1"/>
    <property type="match status" value="1"/>
</dbReference>
<evidence type="ECO:0000256" key="4">
    <source>
        <dbReference type="ARBA" id="ARBA00022829"/>
    </source>
</evidence>
<dbReference type="Proteomes" id="UP000288096">
    <property type="component" value="Unassembled WGS sequence"/>
</dbReference>
<evidence type="ECO:0000256" key="7">
    <source>
        <dbReference type="ARBA" id="ARBA00023172"/>
    </source>
</evidence>
<accession>A0A401FT82</accession>
<reference evidence="13" key="1">
    <citation type="submission" date="2017-11" db="EMBL/GenBank/DDBJ databases">
        <authorList>
            <person name="Watanabe M."/>
            <person name="Kojima H."/>
        </authorList>
    </citation>
    <scope>NUCLEOTIDE SEQUENCE [LARGE SCALE GENOMIC DNA]</scope>
    <source>
        <strain evidence="13">Tokyo 01</strain>
    </source>
</reference>
<evidence type="ECO:0000256" key="9">
    <source>
        <dbReference type="HAMAP-Rule" id="MF_01808"/>
    </source>
</evidence>
<keyword evidence="5 9" id="KW-0229">DNA integration</keyword>
<dbReference type="InterPro" id="IPR050090">
    <property type="entry name" value="Tyrosine_recombinase_XerCD"/>
</dbReference>
<dbReference type="InterPro" id="IPR013762">
    <property type="entry name" value="Integrase-like_cat_sf"/>
</dbReference>
<keyword evidence="7 9" id="KW-0233">DNA recombination</keyword>
<comment type="subunit">
    <text evidence="9">Forms a cyclic heterotetrameric complex composed of two molecules of XerC and two molecules of XerD.</text>
</comment>
<dbReference type="PANTHER" id="PTHR30349">
    <property type="entry name" value="PHAGE INTEGRASE-RELATED"/>
    <property type="match status" value="1"/>
</dbReference>
<evidence type="ECO:0000256" key="2">
    <source>
        <dbReference type="ARBA" id="ARBA00022490"/>
    </source>
</evidence>
<dbReference type="Pfam" id="PF00589">
    <property type="entry name" value="Phage_integrase"/>
    <property type="match status" value="1"/>
</dbReference>
<dbReference type="AlphaFoldDB" id="A0A401FT82"/>
<dbReference type="InterPro" id="IPR044068">
    <property type="entry name" value="CB"/>
</dbReference>